<proteinExistence type="predicted"/>
<keyword evidence="2" id="KW-0326">Glycosidase</keyword>
<dbReference type="RefSeq" id="WP_210790171.1">
    <property type="nucleotide sequence ID" value="NZ_JAGPXB010000008.1"/>
</dbReference>
<comment type="caution">
    <text evidence="2">The sequence shown here is derived from an EMBL/GenBank/DDBJ whole genome shotgun (WGS) entry which is preliminary data.</text>
</comment>
<reference evidence="2 3" key="1">
    <citation type="submission" date="2021-04" db="EMBL/GenBank/DDBJ databases">
        <title>Description of novel Flavobacterium sp. F-328.</title>
        <authorList>
            <person name="Saticioglu I.B."/>
        </authorList>
    </citation>
    <scope>NUCLEOTIDE SEQUENCE [LARGE SCALE GENOMIC DNA]</scope>
    <source>
        <strain evidence="2 3">F-328</strain>
    </source>
</reference>
<feature type="domain" description="Uracil-DNA glycosylase-like" evidence="1">
    <location>
        <begin position="9"/>
        <end position="147"/>
    </location>
</feature>
<dbReference type="EMBL" id="JAGPXB010000008">
    <property type="protein sequence ID" value="MBQ0909003.1"/>
    <property type="molecule type" value="Genomic_DNA"/>
</dbReference>
<evidence type="ECO:0000313" key="2">
    <source>
        <dbReference type="EMBL" id="MBQ0909003.1"/>
    </source>
</evidence>
<dbReference type="Pfam" id="PF03167">
    <property type="entry name" value="UDG"/>
    <property type="match status" value="1"/>
</dbReference>
<dbReference type="CDD" id="cd10032">
    <property type="entry name" value="UDG-F6_HDG"/>
    <property type="match status" value="1"/>
</dbReference>
<dbReference type="SUPFAM" id="SSF52141">
    <property type="entry name" value="Uracil-DNA glycosylase-like"/>
    <property type="match status" value="1"/>
</dbReference>
<evidence type="ECO:0000259" key="1">
    <source>
        <dbReference type="Pfam" id="PF03167"/>
    </source>
</evidence>
<dbReference type="Gene3D" id="3.40.470.10">
    <property type="entry name" value="Uracil-DNA glycosylase-like domain"/>
    <property type="match status" value="1"/>
</dbReference>
<dbReference type="InterPro" id="IPR005122">
    <property type="entry name" value="Uracil-DNA_glycosylase-like"/>
</dbReference>
<accession>A0ABS5D4R9</accession>
<dbReference type="Proteomes" id="UP000679008">
    <property type="component" value="Unassembled WGS sequence"/>
</dbReference>
<evidence type="ECO:0000313" key="3">
    <source>
        <dbReference type="Proteomes" id="UP000679008"/>
    </source>
</evidence>
<dbReference type="NCBIfam" id="TIGR04274">
    <property type="entry name" value="hypoxanDNAglyco"/>
    <property type="match status" value="1"/>
</dbReference>
<gene>
    <name evidence="2" type="ORF">KBJ98_09850</name>
</gene>
<keyword evidence="3" id="KW-1185">Reference proteome</keyword>
<dbReference type="GO" id="GO:0033958">
    <property type="term" value="F:DNA-deoxyinosine glycosylase activity"/>
    <property type="evidence" value="ECO:0007669"/>
    <property type="project" value="UniProtKB-EC"/>
</dbReference>
<dbReference type="EC" id="3.2.2.15" evidence="2"/>
<dbReference type="InterPro" id="IPR036895">
    <property type="entry name" value="Uracil-DNA_glycosylase-like_sf"/>
</dbReference>
<sequence>MIHSFSPIVNSTTKLLILGSIPGNISLQQQEYYGNARNQFWKIMQETLGHSDILPDYQSKIQLLQHHHIGLWDVVAACEREGSLDLNIKNPVINDFNSFLKQHPTINTIVFNGKASFSLFFKKFGQIKGITYYVMPSTSPANTMSFDNKLTIWSTGF</sequence>
<keyword evidence="2" id="KW-0378">Hydrolase</keyword>
<organism evidence="2 3">
    <name type="scientific">Flavobacterium erciyesense</name>
    <dbReference type="NCBI Taxonomy" id="2825842"/>
    <lineage>
        <taxon>Bacteria</taxon>
        <taxon>Pseudomonadati</taxon>
        <taxon>Bacteroidota</taxon>
        <taxon>Flavobacteriia</taxon>
        <taxon>Flavobacteriales</taxon>
        <taxon>Flavobacteriaceae</taxon>
        <taxon>Flavobacterium</taxon>
    </lineage>
</organism>
<name>A0ABS5D4R9_9FLAO</name>
<dbReference type="InterPro" id="IPR026353">
    <property type="entry name" value="Hypoxan-DNA_Glyclase"/>
</dbReference>
<protein>
    <submittedName>
        <fullName evidence="2">DNA-deoxyinosine glycosylase</fullName>
        <ecNumber evidence="2">3.2.2.15</ecNumber>
    </submittedName>
</protein>